<dbReference type="GO" id="GO:0008483">
    <property type="term" value="F:transaminase activity"/>
    <property type="evidence" value="ECO:0007669"/>
    <property type="project" value="TreeGrafter"/>
</dbReference>
<dbReference type="AlphaFoldDB" id="A0A1G2JJW9"/>
<dbReference type="PIRSF" id="PIRSF000390">
    <property type="entry name" value="PLP_StrS"/>
    <property type="match status" value="1"/>
</dbReference>
<dbReference type="PANTHER" id="PTHR30244">
    <property type="entry name" value="TRANSAMINASE"/>
    <property type="match status" value="1"/>
</dbReference>
<evidence type="ECO:0000256" key="2">
    <source>
        <dbReference type="PIRSR" id="PIRSR000390-2"/>
    </source>
</evidence>
<reference evidence="5 6" key="1">
    <citation type="journal article" date="2016" name="Nat. Commun.">
        <title>Thousands of microbial genomes shed light on interconnected biogeochemical processes in an aquifer system.</title>
        <authorList>
            <person name="Anantharaman K."/>
            <person name="Brown C.T."/>
            <person name="Hug L.A."/>
            <person name="Sharon I."/>
            <person name="Castelle C.J."/>
            <person name="Probst A.J."/>
            <person name="Thomas B.C."/>
            <person name="Singh A."/>
            <person name="Wilkins M.J."/>
            <person name="Karaoz U."/>
            <person name="Brodie E.L."/>
            <person name="Williams K.H."/>
            <person name="Hubbard S.S."/>
            <person name="Banfield J.F."/>
        </authorList>
    </citation>
    <scope>NUCLEOTIDE SEQUENCE [LARGE SCALE GENOMIC DNA]</scope>
</reference>
<proteinExistence type="inferred from homology"/>
<dbReference type="GO" id="GO:0000271">
    <property type="term" value="P:polysaccharide biosynthetic process"/>
    <property type="evidence" value="ECO:0007669"/>
    <property type="project" value="TreeGrafter"/>
</dbReference>
<dbReference type="Pfam" id="PF01041">
    <property type="entry name" value="DegT_DnrJ_EryC1"/>
    <property type="match status" value="2"/>
</dbReference>
<dbReference type="InterPro" id="IPR000653">
    <property type="entry name" value="DegT/StrS_aminotransferase"/>
</dbReference>
<protein>
    <recommendedName>
        <fullName evidence="7">DegT/DnrJ/EryC1/StrS aminotransferase</fullName>
    </recommendedName>
</protein>
<dbReference type="Gene3D" id="3.90.1150.10">
    <property type="entry name" value="Aspartate Aminotransferase, domain 1"/>
    <property type="match status" value="1"/>
</dbReference>
<accession>A0A1G2JJW9</accession>
<evidence type="ECO:0000256" key="4">
    <source>
        <dbReference type="SAM" id="Phobius"/>
    </source>
</evidence>
<dbReference type="GO" id="GO:0030170">
    <property type="term" value="F:pyridoxal phosphate binding"/>
    <property type="evidence" value="ECO:0007669"/>
    <property type="project" value="TreeGrafter"/>
</dbReference>
<comment type="caution">
    <text evidence="5">The sequence shown here is derived from an EMBL/GenBank/DDBJ whole genome shotgun (WGS) entry which is preliminary data.</text>
</comment>
<name>A0A1G2JJW9_9BACT</name>
<gene>
    <name evidence="5" type="ORF">A2561_04185</name>
</gene>
<keyword evidence="2 3" id="KW-0663">Pyridoxal phosphate</keyword>
<dbReference type="EMBL" id="MHPU01000043">
    <property type="protein sequence ID" value="OGZ87436.1"/>
    <property type="molecule type" value="Genomic_DNA"/>
</dbReference>
<dbReference type="InterPro" id="IPR015421">
    <property type="entry name" value="PyrdxlP-dep_Trfase_major"/>
</dbReference>
<dbReference type="InterPro" id="IPR015424">
    <property type="entry name" value="PyrdxlP-dep_Trfase"/>
</dbReference>
<organism evidence="5 6">
    <name type="scientific">Candidatus Staskawiczbacteria bacterium RIFOXYD1_FULL_32_13</name>
    <dbReference type="NCBI Taxonomy" id="1802234"/>
    <lineage>
        <taxon>Bacteria</taxon>
        <taxon>Candidatus Staskawicziibacteriota</taxon>
    </lineage>
</organism>
<keyword evidence="4" id="KW-0812">Transmembrane</keyword>
<evidence type="ECO:0008006" key="7">
    <source>
        <dbReference type="Google" id="ProtNLM"/>
    </source>
</evidence>
<keyword evidence="4" id="KW-1133">Transmembrane helix</keyword>
<evidence type="ECO:0000256" key="1">
    <source>
        <dbReference type="PIRSR" id="PIRSR000390-1"/>
    </source>
</evidence>
<keyword evidence="4" id="KW-0472">Membrane</keyword>
<evidence type="ECO:0000313" key="6">
    <source>
        <dbReference type="Proteomes" id="UP000178935"/>
    </source>
</evidence>
<dbReference type="PANTHER" id="PTHR30244:SF34">
    <property type="entry name" value="DTDP-4-AMINO-4,6-DIDEOXYGALACTOSE TRANSAMINASE"/>
    <property type="match status" value="1"/>
</dbReference>
<dbReference type="Gene3D" id="3.40.640.10">
    <property type="entry name" value="Type I PLP-dependent aspartate aminotransferase-like (Major domain)"/>
    <property type="match status" value="1"/>
</dbReference>
<sequence>MKNKFKLALQQSRPISISLSPNVEKDDVLLALNLLIRPWKWKQGKEIKTLENEFANYLGVKYVVSFNSGRSALYAILKAQSEIEGLKSGDSVLLQAFTCNASINPALWLGLNPIYVDCSQENFNMDIDDLTLRLATFAQGGQRPRVLIIQHTFGLPANMKEIVEIAEKNNLFLIEDCAHSLGASYNGKLTGTFGKAGFFSFSRDKVISSVYGGMAVTNDNELGKALRQAQGKMGFSNPFWILQQLLHPILLYFIILPIYNFLNLGKIFLVFSQITHILSKAVHFKEKQGEMPDYFPKALPNALAILALNQFVKLDKFYNHRKKLFEYYYENLKDTKFVLSEIKQGCKPSYLRFTIKHPDAHKIIYSAWHKENILLGDWYTTPIAPFDTNLEKMHYKEDSCLNAEILAETTLNLPTHINIEKEDADRIISFLKQWK</sequence>
<dbReference type="Proteomes" id="UP000178935">
    <property type="component" value="Unassembled WGS sequence"/>
</dbReference>
<comment type="similarity">
    <text evidence="3">Belongs to the DegT/DnrJ/EryC1 family.</text>
</comment>
<feature type="transmembrane region" description="Helical" evidence="4">
    <location>
        <begin position="249"/>
        <end position="274"/>
    </location>
</feature>
<feature type="modified residue" description="N6-(pyridoxal phosphate)lysine" evidence="2">
    <location>
        <position position="205"/>
    </location>
</feature>
<dbReference type="InterPro" id="IPR015422">
    <property type="entry name" value="PyrdxlP-dep_Trfase_small"/>
</dbReference>
<evidence type="ECO:0000313" key="5">
    <source>
        <dbReference type="EMBL" id="OGZ87436.1"/>
    </source>
</evidence>
<feature type="active site" description="Proton acceptor" evidence="1">
    <location>
        <position position="205"/>
    </location>
</feature>
<dbReference type="SUPFAM" id="SSF53383">
    <property type="entry name" value="PLP-dependent transferases"/>
    <property type="match status" value="1"/>
</dbReference>
<evidence type="ECO:0000256" key="3">
    <source>
        <dbReference type="RuleBase" id="RU004508"/>
    </source>
</evidence>